<sequence length="595" mass="68955">MNNKGLLIQPIPYEDESAASYLLRAAQLNMHSSVYTLIGKENFAYLTKQAPNCDLTDLPRFKFALQVLGINSSYQTVALERVGPTSRSPKRWGQLEINENLLLHHEFSFCPDCLNEQAYFKKIWLFRPIYACPIHSLLLLDKCHQCGETVTLAKGHITLCPSCKTDRTKAPRIFCKTAHIVHWFIRILEEENTDFFHEFTSYWTALKNFAEFQDTLSDEEYTKITYEYFTDLPSSIKRLSTWINNRIYLAHPRIQLLPFLKEEEKFHYFCDYLKLVEEKCSRYKITSSRLEELFLSQEEVRLVLNIGRQRLKSLVADDFLKVGKKYYGHEDFKGSSIEKLLIRKNKFIDYEIFTPPKSTHRSKPIQPTISEIATKLDINFETARKLSKTHWLLGDNVSIVKVISYEKLEDFYKDYITASSLARKLEVNPTNLVEKLLSIDISPVSGPYVDGLPINIYEKSSVENIRQIDINSIVNYKTRTGRHKKGAKNSVRAHCYSLLEAATLLKISARAVSYLIHAGYLTRNYLDPASVKVDRISLDSLKQKIESEDYVSFEAAAEILNCPLNWLNQYWCKTGFLTIEDLVFWKLIKKSELNG</sequence>
<evidence type="ECO:0000259" key="1">
    <source>
        <dbReference type="Pfam" id="PF06527"/>
    </source>
</evidence>
<name>A0AB35JXP7_9GAMM</name>
<dbReference type="AlphaFoldDB" id="A0AB35JXP7"/>
<accession>A0AB35JXP7</accession>
<dbReference type="RefSeq" id="WP_274579038.1">
    <property type="nucleotide sequence ID" value="NZ_JALNTG010000025.1"/>
</dbReference>
<evidence type="ECO:0000313" key="3">
    <source>
        <dbReference type="Proteomes" id="UP001150055"/>
    </source>
</evidence>
<proteinExistence type="predicted"/>
<comment type="caution">
    <text evidence="2">The sequence shown here is derived from an EMBL/GenBank/DDBJ whole genome shotgun (WGS) entry which is preliminary data.</text>
</comment>
<reference evidence="2" key="1">
    <citation type="submission" date="2022-12" db="EMBL/GenBank/DDBJ databases">
        <title>Acinetobacter lactucae: Emerging opportunistic pathogenic species of genus Acinetobacter isolated from immunocompromised patients in clinical settings of India.</title>
        <authorList>
            <person name="Amar A.K."/>
            <person name="Sawant A.R."/>
            <person name="Meera M."/>
            <person name="Tomar A."/>
            <person name="Sistla S."/>
            <person name="Prashanth K."/>
        </authorList>
    </citation>
    <scope>NUCLEOTIDE SEQUENCE</scope>
    <source>
        <strain evidence="2">PKAL1828C</strain>
    </source>
</reference>
<protein>
    <submittedName>
        <fullName evidence="2">TniQ family protein</fullName>
    </submittedName>
</protein>
<dbReference type="InterPro" id="IPR009492">
    <property type="entry name" value="TniQ"/>
</dbReference>
<dbReference type="EMBL" id="JALNTG010000025">
    <property type="protein sequence ID" value="MDD9320137.1"/>
    <property type="molecule type" value="Genomic_DNA"/>
</dbReference>
<dbReference type="Proteomes" id="UP001150055">
    <property type="component" value="Unassembled WGS sequence"/>
</dbReference>
<feature type="domain" description="TniQ" evidence="1">
    <location>
        <begin position="8"/>
        <end position="139"/>
    </location>
</feature>
<dbReference type="Pfam" id="PF06527">
    <property type="entry name" value="TniQ"/>
    <property type="match status" value="1"/>
</dbReference>
<evidence type="ECO:0000313" key="2">
    <source>
        <dbReference type="EMBL" id="MDD9320137.1"/>
    </source>
</evidence>
<organism evidence="2 3">
    <name type="scientific">Acinetobacter lactucae</name>
    <dbReference type="NCBI Taxonomy" id="1785128"/>
    <lineage>
        <taxon>Bacteria</taxon>
        <taxon>Pseudomonadati</taxon>
        <taxon>Pseudomonadota</taxon>
        <taxon>Gammaproteobacteria</taxon>
        <taxon>Moraxellales</taxon>
        <taxon>Moraxellaceae</taxon>
        <taxon>Acinetobacter</taxon>
        <taxon>Acinetobacter calcoaceticus/baumannii complex</taxon>
    </lineage>
</organism>
<gene>
    <name evidence="2" type="ORF">M0O54_08370</name>
</gene>